<evidence type="ECO:0000313" key="2">
    <source>
        <dbReference type="EMBL" id="ORZ35895.1"/>
    </source>
</evidence>
<feature type="compositionally biased region" description="Low complexity" evidence="1">
    <location>
        <begin position="916"/>
        <end position="933"/>
    </location>
</feature>
<dbReference type="PANTHER" id="PTHR45725:SF18">
    <property type="entry name" value="ORC1-LIKE AAA ATPASE DOMAIN-CONTAINING PROTEIN"/>
    <property type="match status" value="1"/>
</dbReference>
<feature type="region of interest" description="Disordered" evidence="1">
    <location>
        <begin position="459"/>
        <end position="489"/>
    </location>
</feature>
<dbReference type="OrthoDB" id="5599835at2759"/>
<feature type="region of interest" description="Disordered" evidence="1">
    <location>
        <begin position="1037"/>
        <end position="1062"/>
    </location>
</feature>
<feature type="compositionally biased region" description="Basic residues" evidence="1">
    <location>
        <begin position="1"/>
        <end position="12"/>
    </location>
</feature>
<feature type="compositionally biased region" description="Low complexity" evidence="1">
    <location>
        <begin position="861"/>
        <end position="880"/>
    </location>
</feature>
<protein>
    <submittedName>
        <fullName evidence="2">Uncharacterized protein</fullName>
    </submittedName>
</protein>
<feature type="region of interest" description="Disordered" evidence="1">
    <location>
        <begin position="703"/>
        <end position="724"/>
    </location>
</feature>
<organism evidence="2 3">
    <name type="scientific">Catenaria anguillulae PL171</name>
    <dbReference type="NCBI Taxonomy" id="765915"/>
    <lineage>
        <taxon>Eukaryota</taxon>
        <taxon>Fungi</taxon>
        <taxon>Fungi incertae sedis</taxon>
        <taxon>Blastocladiomycota</taxon>
        <taxon>Blastocladiomycetes</taxon>
        <taxon>Blastocladiales</taxon>
        <taxon>Catenariaceae</taxon>
        <taxon>Catenaria</taxon>
    </lineage>
</organism>
<keyword evidence="3" id="KW-1185">Reference proteome</keyword>
<feature type="region of interest" description="Disordered" evidence="1">
    <location>
        <begin position="912"/>
        <end position="933"/>
    </location>
</feature>
<dbReference type="Proteomes" id="UP000193411">
    <property type="component" value="Unassembled WGS sequence"/>
</dbReference>
<evidence type="ECO:0000313" key="3">
    <source>
        <dbReference type="Proteomes" id="UP000193411"/>
    </source>
</evidence>
<accession>A0A1Y2HMT0</accession>
<proteinExistence type="predicted"/>
<dbReference type="AlphaFoldDB" id="A0A1Y2HMT0"/>
<name>A0A1Y2HMT0_9FUNG</name>
<comment type="caution">
    <text evidence="2">The sequence shown here is derived from an EMBL/GenBank/DDBJ whole genome shotgun (WGS) entry which is preliminary data.</text>
</comment>
<reference evidence="2 3" key="1">
    <citation type="submission" date="2016-07" db="EMBL/GenBank/DDBJ databases">
        <title>Pervasive Adenine N6-methylation of Active Genes in Fungi.</title>
        <authorList>
            <consortium name="DOE Joint Genome Institute"/>
            <person name="Mondo S.J."/>
            <person name="Dannebaum R.O."/>
            <person name="Kuo R.C."/>
            <person name="Labutti K."/>
            <person name="Haridas S."/>
            <person name="Kuo A."/>
            <person name="Salamov A."/>
            <person name="Ahrendt S.R."/>
            <person name="Lipzen A."/>
            <person name="Sullivan W."/>
            <person name="Andreopoulos W.B."/>
            <person name="Clum A."/>
            <person name="Lindquist E."/>
            <person name="Daum C."/>
            <person name="Ramamoorthy G.K."/>
            <person name="Gryganskyi A."/>
            <person name="Culley D."/>
            <person name="Magnuson J.K."/>
            <person name="James T.Y."/>
            <person name="O'Malley M.A."/>
            <person name="Stajich J.E."/>
            <person name="Spatafora J.W."/>
            <person name="Visel A."/>
            <person name="Grigoriev I.V."/>
        </authorList>
    </citation>
    <scope>NUCLEOTIDE SEQUENCE [LARGE SCALE GENOMIC DNA]</scope>
    <source>
        <strain evidence="2 3">PL171</strain>
    </source>
</reference>
<gene>
    <name evidence="2" type="ORF">BCR44DRAFT_85988</name>
</gene>
<feature type="compositionally biased region" description="Gly residues" evidence="1">
    <location>
        <begin position="1230"/>
        <end position="1249"/>
    </location>
</feature>
<feature type="region of interest" description="Disordered" evidence="1">
    <location>
        <begin position="1"/>
        <end position="84"/>
    </location>
</feature>
<feature type="compositionally biased region" description="Polar residues" evidence="1">
    <location>
        <begin position="57"/>
        <end position="72"/>
    </location>
</feature>
<dbReference type="PANTHER" id="PTHR45725">
    <property type="entry name" value="FORMIN HOMOLOGY 2 FAMILY MEMBER"/>
    <property type="match status" value="1"/>
</dbReference>
<feature type="region of interest" description="Disordered" evidence="1">
    <location>
        <begin position="826"/>
        <end position="881"/>
    </location>
</feature>
<dbReference type="InterPro" id="IPR051425">
    <property type="entry name" value="Formin_Homology"/>
</dbReference>
<feature type="compositionally biased region" description="Low complexity" evidence="1">
    <location>
        <begin position="1037"/>
        <end position="1055"/>
    </location>
</feature>
<feature type="compositionally biased region" description="Acidic residues" evidence="1">
    <location>
        <begin position="707"/>
        <end position="724"/>
    </location>
</feature>
<dbReference type="EMBL" id="MCFL01000020">
    <property type="protein sequence ID" value="ORZ35895.1"/>
    <property type="molecule type" value="Genomic_DNA"/>
</dbReference>
<sequence length="1249" mass="126149">MTKNKVKSKANRAKTGGSGSKPSAAAKAAQKTQGQAKASSAAAAAAGAHQQRMAPNPNRSSEPTAASSTDSSGLPGPNLNGHHVTLTQLPPRALQSLAHFLLGPRPSPYLYSAPSSSLSSQIPSPLPLAFTCKHLHDLIFSTEHLWLTPTPRSLLLCPGSSLVWHPPISSLPEGVSLASPSSTSNNPWPKNWHPWSLDLSRLTRVEYIALLRRAHASIRNKVAHVALPPYATTTDSFRPAALLSLILHSGAFPSLCAVSIPYWTLRGLPRWDDVGLSRLQHPVRLIIQGHPPGHAVPSFDALLDVWVDRMQPFLDALVQAAATAAASSPPTASSAAAKLALPHIPSSSPFLSWSKCRTCKARYASPSPCTPVDPELMASPASIKSYPAASPKGQLDARDPSVTLTALNQLYQGHTLSHVECANGAACKGHHHASAPSGSHLSVSSNVLPPPARCEHVATHVNGGKPRPTTRLIASSSSPPWSPSMLGEDPTSSLSASGFGASCPSPWSSPCCALIARNTCYTCLYQSESLAQQCVHCYAVLCEDHMVLDRYDCIHCGALIEQYTCPSCYAHHPRHTITCVDCGEALCEACIDEAYPCTCCDQLLCLECAEHMLAPMTVSAAAAAADHGNAEDVDGPPPLLPADAGEPDADTVSIDGGVGPADHQSEAAGKVMCLDCTAYVRAASEEAAAAAAQGAAFDLGPEYPEAVTDEDAGSYEDYDEDEDEVDEDEHLGDHASCDHCRAAAAAAAAMVPAATGKSTAGSASTGSMTTVNAKGAGKSKQPVYIEVQHYDDDGKLIETKTTQYMVDKATIENAAKRVQAATAASSATAGKQQQPASSAAAKVANGAPATSSSKKAQGMQPSTATSASTASTSAPAQPAPAEEEECACKECTAYRQKEHQAMAVLKAMMSAGGTGPLPSSGSKSSSSTSSRKATAAQAAAAKAAGLSPAEAQAFVDRLNLAMEELSAASMRVAAEQQAAGGAHEHGGTGTGASPTAAAAAAAAAAMMSGDLPPAIAAMIESVGSRIGAAAAAASASGGASSSSSSLSGSTGNSKGAGINSTQGGKAAATASFTIGDAAWNAMIASVPLPPYSTSSAGGTSGGSTATTAIAGEATLTAANMEDLFADPDTFGSVLARLAMAGGGGATGASTIAGGSIAFGPMPAGGSGSGGVFDPTAAGVIGFGGFVGTAATDASGRPIVGADYQSTAKRALKDMLRDFITTGSTAPVAGAGAGTGTAGRGGGKHSSGGK</sequence>
<dbReference type="STRING" id="765915.A0A1Y2HMT0"/>
<feature type="region of interest" description="Disordered" evidence="1">
    <location>
        <begin position="1223"/>
        <end position="1249"/>
    </location>
</feature>
<feature type="compositionally biased region" description="Low complexity" evidence="1">
    <location>
        <begin position="20"/>
        <end position="51"/>
    </location>
</feature>
<feature type="compositionally biased region" description="Low complexity" evidence="1">
    <location>
        <begin position="826"/>
        <end position="849"/>
    </location>
</feature>
<evidence type="ECO:0000256" key="1">
    <source>
        <dbReference type="SAM" id="MobiDB-lite"/>
    </source>
</evidence>